<keyword evidence="1" id="KW-0472">Membrane</keyword>
<dbReference type="SUPFAM" id="SSF47473">
    <property type="entry name" value="EF-hand"/>
    <property type="match status" value="1"/>
</dbReference>
<dbReference type="PANTHER" id="PTHR12268:SF19">
    <property type="entry name" value="DYSTROBREVIN ALPHA"/>
    <property type="match status" value="1"/>
</dbReference>
<evidence type="ECO:0000256" key="1">
    <source>
        <dbReference type="SAM" id="Phobius"/>
    </source>
</evidence>
<dbReference type="Gene3D" id="1.10.238.10">
    <property type="entry name" value="EF-hand"/>
    <property type="match status" value="1"/>
</dbReference>
<evidence type="ECO:0000259" key="2">
    <source>
        <dbReference type="Pfam" id="PF09069"/>
    </source>
</evidence>
<sequence length="107" mass="11994">MALASICGGKILDKLRYIFSQISDSAGIMVHSQFDQFLREVLKLPMAVFEGPSFGYTEQAARACFTQQVRVHSSLNVLFLAKIFIIAELFHILLLGCAFVTYEKMKA</sequence>
<dbReference type="InterPro" id="IPR015154">
    <property type="entry name" value="EF-hand_dom_typ2"/>
</dbReference>
<dbReference type="EMBL" id="JAHRIN010079550">
    <property type="protein sequence ID" value="MEQ2219491.1"/>
    <property type="molecule type" value="Genomic_DNA"/>
</dbReference>
<name>A0ABV0SH83_9TELE</name>
<keyword evidence="1" id="KW-0812">Transmembrane</keyword>
<dbReference type="PANTHER" id="PTHR12268">
    <property type="entry name" value="E3 UBIQUITIN-PROTEIN LIGASE KCMF1"/>
    <property type="match status" value="1"/>
</dbReference>
<accession>A0ABV0SH83</accession>
<feature type="transmembrane region" description="Helical" evidence="1">
    <location>
        <begin position="79"/>
        <end position="102"/>
    </location>
</feature>
<protein>
    <recommendedName>
        <fullName evidence="2">EF-hand domain-containing protein</fullName>
    </recommendedName>
</protein>
<keyword evidence="4" id="KW-1185">Reference proteome</keyword>
<proteinExistence type="predicted"/>
<dbReference type="Proteomes" id="UP001434883">
    <property type="component" value="Unassembled WGS sequence"/>
</dbReference>
<dbReference type="InterPro" id="IPR011992">
    <property type="entry name" value="EF-hand-dom_pair"/>
</dbReference>
<keyword evidence="1" id="KW-1133">Transmembrane helix</keyword>
<dbReference type="Pfam" id="PF09069">
    <property type="entry name" value="EF-hand_3"/>
    <property type="match status" value="1"/>
</dbReference>
<organism evidence="3 4">
    <name type="scientific">Xenoophorus captivus</name>
    <dbReference type="NCBI Taxonomy" id="1517983"/>
    <lineage>
        <taxon>Eukaryota</taxon>
        <taxon>Metazoa</taxon>
        <taxon>Chordata</taxon>
        <taxon>Craniata</taxon>
        <taxon>Vertebrata</taxon>
        <taxon>Euteleostomi</taxon>
        <taxon>Actinopterygii</taxon>
        <taxon>Neopterygii</taxon>
        <taxon>Teleostei</taxon>
        <taxon>Neoteleostei</taxon>
        <taxon>Acanthomorphata</taxon>
        <taxon>Ovalentaria</taxon>
        <taxon>Atherinomorphae</taxon>
        <taxon>Cyprinodontiformes</taxon>
        <taxon>Goodeidae</taxon>
        <taxon>Xenoophorus</taxon>
    </lineage>
</organism>
<evidence type="ECO:0000313" key="4">
    <source>
        <dbReference type="Proteomes" id="UP001434883"/>
    </source>
</evidence>
<feature type="domain" description="EF-hand" evidence="2">
    <location>
        <begin position="12"/>
        <end position="74"/>
    </location>
</feature>
<evidence type="ECO:0000313" key="3">
    <source>
        <dbReference type="EMBL" id="MEQ2219491.1"/>
    </source>
</evidence>
<gene>
    <name evidence="3" type="ORF">XENOCAPTIV_018687</name>
</gene>
<reference evidence="3 4" key="1">
    <citation type="submission" date="2021-06" db="EMBL/GenBank/DDBJ databases">
        <authorList>
            <person name="Palmer J.M."/>
        </authorList>
    </citation>
    <scope>NUCLEOTIDE SEQUENCE [LARGE SCALE GENOMIC DNA]</scope>
    <source>
        <strain evidence="3 4">XC_2019</strain>
        <tissue evidence="3">Muscle</tissue>
    </source>
</reference>
<dbReference type="InterPro" id="IPR050774">
    <property type="entry name" value="KCMF1/Dystrophin"/>
</dbReference>
<comment type="caution">
    <text evidence="3">The sequence shown here is derived from an EMBL/GenBank/DDBJ whole genome shotgun (WGS) entry which is preliminary data.</text>
</comment>